<organism evidence="2 3">
    <name type="scientific">Pseudomonas aeruginosa</name>
    <dbReference type="NCBI Taxonomy" id="287"/>
    <lineage>
        <taxon>Bacteria</taxon>
        <taxon>Pseudomonadati</taxon>
        <taxon>Pseudomonadota</taxon>
        <taxon>Gammaproteobacteria</taxon>
        <taxon>Pseudomonadales</taxon>
        <taxon>Pseudomonadaceae</taxon>
        <taxon>Pseudomonas</taxon>
    </lineage>
</organism>
<dbReference type="InterPro" id="IPR025391">
    <property type="entry name" value="DUF4123"/>
</dbReference>
<dbReference type="AlphaFoldDB" id="A0ABD7JX69"/>
<comment type="caution">
    <text evidence="2">The sequence shown here is derived from an EMBL/GenBank/DDBJ whole genome shotgun (WGS) entry which is preliminary data.</text>
</comment>
<evidence type="ECO:0000313" key="3">
    <source>
        <dbReference type="Proteomes" id="UP000276985"/>
    </source>
</evidence>
<sequence length="191" mass="21848">MNLHRHLVDIGVVPRSTTAKVFLLTEGAAQTELQARLEFYDEPHRTLWQMNAAEQMEKYAPMLFQASQDGSLDAWLGENFDDLSLSVIHTRLDHDTLCRQLRRFSKHEDDNGRYFLRLGDPTSLHLYVASLASSPTQAGRFFDDGRIESIYFRDPAQGLSRQVQPLFEQRIDIAGRDGCLVWLPIALKEKG</sequence>
<reference evidence="2 3" key="1">
    <citation type="submission" date="2018-12" db="EMBL/GenBank/DDBJ databases">
        <title>Pseudomonas aeruginosa Diversity Panel.</title>
        <authorList>
            <person name="Snesrud E."/>
            <person name="Mcgann P."/>
        </authorList>
    </citation>
    <scope>NUCLEOTIDE SEQUENCE [LARGE SCALE GENOMIC DNA]</scope>
    <source>
        <strain evidence="2 3">MRSN6241</strain>
    </source>
</reference>
<dbReference type="RefSeq" id="WP_003150803.1">
    <property type="nucleotide sequence ID" value="NZ_LFXS01000045.1"/>
</dbReference>
<evidence type="ECO:0000313" key="2">
    <source>
        <dbReference type="EMBL" id="RTS42290.1"/>
    </source>
</evidence>
<protein>
    <submittedName>
        <fullName evidence="2">DUF4123 domain-containing protein</fullName>
    </submittedName>
</protein>
<dbReference type="EMBL" id="RXTL01000031">
    <property type="protein sequence ID" value="RTS42290.1"/>
    <property type="molecule type" value="Genomic_DNA"/>
</dbReference>
<dbReference type="Proteomes" id="UP000276985">
    <property type="component" value="Unassembled WGS sequence"/>
</dbReference>
<name>A0ABD7JX69_PSEAI</name>
<accession>A0ABD7JX69</accession>
<gene>
    <name evidence="2" type="ORF">DY940_23795</name>
</gene>
<evidence type="ECO:0000259" key="1">
    <source>
        <dbReference type="Pfam" id="PF13503"/>
    </source>
</evidence>
<dbReference type="Pfam" id="PF13503">
    <property type="entry name" value="DUF4123"/>
    <property type="match status" value="1"/>
</dbReference>
<feature type="domain" description="DUF4123" evidence="1">
    <location>
        <begin position="21"/>
        <end position="133"/>
    </location>
</feature>
<proteinExistence type="predicted"/>